<dbReference type="Pfam" id="PF17414">
    <property type="entry name" value="MatP_C"/>
    <property type="match status" value="1"/>
</dbReference>
<dbReference type="EMBL" id="JAFNAA010000004">
    <property type="protein sequence ID" value="MBO1107517.1"/>
    <property type="molecule type" value="Genomic_DNA"/>
</dbReference>
<protein>
    <submittedName>
        <fullName evidence="3">Macrodomain Ter protein MatP</fullName>
    </submittedName>
</protein>
<dbReference type="GO" id="GO:0043565">
    <property type="term" value="F:sequence-specific DNA binding"/>
    <property type="evidence" value="ECO:0007669"/>
    <property type="project" value="UniProtKB-ARBA"/>
</dbReference>
<dbReference type="InterPro" id="IPR035375">
    <property type="entry name" value="MatP_C"/>
</dbReference>
<reference evidence="3" key="1">
    <citation type="submission" date="2021-03" db="EMBL/GenBank/DDBJ databases">
        <title>Plesiomonas shigelloides zfcc0051, isolated from zebrafish feces.</title>
        <authorList>
            <person name="Vanderhoek Z."/>
            <person name="Gaulke C."/>
        </authorList>
    </citation>
    <scope>NUCLEOTIDE SEQUENCE</scope>
    <source>
        <strain evidence="3">Zfcc0051</strain>
    </source>
</reference>
<dbReference type="Gene3D" id="1.20.1270.380">
    <property type="entry name" value="MatP, N-terminal domain"/>
    <property type="match status" value="1"/>
</dbReference>
<dbReference type="GO" id="GO:0006355">
    <property type="term" value="P:regulation of DNA-templated transcription"/>
    <property type="evidence" value="ECO:0007669"/>
    <property type="project" value="InterPro"/>
</dbReference>
<gene>
    <name evidence="3" type="primary">matP</name>
    <name evidence="3" type="ORF">J2R62_04635</name>
</gene>
<dbReference type="Proteomes" id="UP000664658">
    <property type="component" value="Unassembled WGS sequence"/>
</dbReference>
<sequence>MKYQQLDNLESGWKWKYLVKKAQAGENITHYTESSAVEDAVLRLQECANNPEEISAWIAANLNPALDIKLKQVVRATRKRYFDAEKTATRKKSIDLEYAVWKKLSERANELGMTLSATITHLLDESSTKKRYQSQVDEVRKDLVELLKK</sequence>
<evidence type="ECO:0000259" key="1">
    <source>
        <dbReference type="Pfam" id="PF06303"/>
    </source>
</evidence>
<evidence type="ECO:0000313" key="3">
    <source>
        <dbReference type="EMBL" id="MBO1107517.1"/>
    </source>
</evidence>
<organism evidence="3 4">
    <name type="scientific">Plesiomonas shigelloides</name>
    <name type="common">Aeromonas shigelloides</name>
    <dbReference type="NCBI Taxonomy" id="703"/>
    <lineage>
        <taxon>Bacteria</taxon>
        <taxon>Pseudomonadati</taxon>
        <taxon>Pseudomonadota</taxon>
        <taxon>Gammaproteobacteria</taxon>
        <taxon>Enterobacterales</taxon>
        <taxon>Enterobacteriaceae</taxon>
        <taxon>Plesiomonas</taxon>
    </lineage>
</organism>
<dbReference type="InterPro" id="IPR038339">
    <property type="entry name" value="MatP_N_sf"/>
</dbReference>
<dbReference type="Gene3D" id="1.10.1220.10">
    <property type="entry name" value="Met repressor-like"/>
    <property type="match status" value="1"/>
</dbReference>
<proteinExistence type="predicted"/>
<dbReference type="Pfam" id="PF06303">
    <property type="entry name" value="MatP"/>
    <property type="match status" value="1"/>
</dbReference>
<feature type="domain" description="MatP C-terminal ribbon-helix-helix" evidence="2">
    <location>
        <begin position="89"/>
        <end position="147"/>
    </location>
</feature>
<dbReference type="NCBIfam" id="NF003471">
    <property type="entry name" value="PRK05097.1"/>
    <property type="match status" value="1"/>
</dbReference>
<evidence type="ECO:0000313" key="4">
    <source>
        <dbReference type="Proteomes" id="UP000664658"/>
    </source>
</evidence>
<dbReference type="KEGG" id="pshi:SAMEA2665130_1933"/>
<accession>A0A8I2B504</accession>
<dbReference type="RefSeq" id="WP_064977951.1">
    <property type="nucleotide sequence ID" value="NZ_CP076371.1"/>
</dbReference>
<dbReference type="InterPro" id="IPR013321">
    <property type="entry name" value="Arc_rbn_hlx_hlx"/>
</dbReference>
<dbReference type="InterPro" id="IPR035087">
    <property type="entry name" value="MatP_N"/>
</dbReference>
<feature type="domain" description="MatP N-terminal" evidence="1">
    <location>
        <begin position="2"/>
        <end position="85"/>
    </location>
</feature>
<name>A0A8I2B504_PLESH</name>
<comment type="caution">
    <text evidence="3">The sequence shown here is derived from an EMBL/GenBank/DDBJ whole genome shotgun (WGS) entry which is preliminary data.</text>
</comment>
<dbReference type="AlphaFoldDB" id="A0A8I2B504"/>
<evidence type="ECO:0000259" key="2">
    <source>
        <dbReference type="Pfam" id="PF17414"/>
    </source>
</evidence>